<dbReference type="AlphaFoldDB" id="A0A8J7SKG1"/>
<evidence type="ECO:0000313" key="8">
    <source>
        <dbReference type="Proteomes" id="UP000624703"/>
    </source>
</evidence>
<dbReference type="GO" id="GO:0051536">
    <property type="term" value="F:iron-sulfur cluster binding"/>
    <property type="evidence" value="ECO:0007669"/>
    <property type="project" value="UniProtKB-KW"/>
</dbReference>
<dbReference type="InterPro" id="IPR051269">
    <property type="entry name" value="Fe-S_cluster_ET"/>
</dbReference>
<dbReference type="Proteomes" id="UP000624703">
    <property type="component" value="Unassembled WGS sequence"/>
</dbReference>
<dbReference type="Pfam" id="PF13459">
    <property type="entry name" value="Fer4_15"/>
    <property type="match status" value="1"/>
</dbReference>
<dbReference type="Gene3D" id="3.30.70.20">
    <property type="match status" value="1"/>
</dbReference>
<gene>
    <name evidence="7" type="ORF">JIN82_01225</name>
</gene>
<organism evidence="7 8">
    <name type="scientific">Persicirhabdus sediminis</name>
    <dbReference type="NCBI Taxonomy" id="454144"/>
    <lineage>
        <taxon>Bacteria</taxon>
        <taxon>Pseudomonadati</taxon>
        <taxon>Verrucomicrobiota</taxon>
        <taxon>Verrucomicrobiia</taxon>
        <taxon>Verrucomicrobiales</taxon>
        <taxon>Verrucomicrobiaceae</taxon>
        <taxon>Persicirhabdus</taxon>
    </lineage>
</organism>
<accession>A0A8J7SKG1</accession>
<proteinExistence type="predicted"/>
<feature type="domain" description="4Fe-4S ferredoxin-type" evidence="6">
    <location>
        <begin position="1"/>
        <end position="29"/>
    </location>
</feature>
<keyword evidence="4" id="KW-0408">Iron</keyword>
<protein>
    <submittedName>
        <fullName evidence="7">Ferredoxin</fullName>
    </submittedName>
</protein>
<dbReference type="SUPFAM" id="SSF54862">
    <property type="entry name" value="4Fe-4S ferredoxins"/>
    <property type="match status" value="1"/>
</dbReference>
<evidence type="ECO:0000256" key="1">
    <source>
        <dbReference type="ARBA" id="ARBA00022448"/>
    </source>
</evidence>
<dbReference type="EMBL" id="JAENIM010000009">
    <property type="protein sequence ID" value="MBK1789768.1"/>
    <property type="molecule type" value="Genomic_DNA"/>
</dbReference>
<comment type="caution">
    <text evidence="7">The sequence shown here is derived from an EMBL/GenBank/DDBJ whole genome shotgun (WGS) entry which is preliminary data.</text>
</comment>
<sequence length="72" mass="8021">MRIKHKQYECIGCALCTQEAPDYFVMDTDGMAELLDSNVQGVFHIAKGLEFDREALERAVEGCPVDIISLEG</sequence>
<evidence type="ECO:0000256" key="3">
    <source>
        <dbReference type="ARBA" id="ARBA00022982"/>
    </source>
</evidence>
<keyword evidence="2" id="KW-0479">Metal-binding</keyword>
<keyword evidence="5" id="KW-0411">Iron-sulfur</keyword>
<evidence type="ECO:0000256" key="5">
    <source>
        <dbReference type="ARBA" id="ARBA00023014"/>
    </source>
</evidence>
<evidence type="ECO:0000256" key="4">
    <source>
        <dbReference type="ARBA" id="ARBA00023004"/>
    </source>
</evidence>
<keyword evidence="8" id="KW-1185">Reference proteome</keyword>
<dbReference type="PROSITE" id="PS51379">
    <property type="entry name" value="4FE4S_FER_2"/>
    <property type="match status" value="1"/>
</dbReference>
<dbReference type="PANTHER" id="PTHR36923">
    <property type="entry name" value="FERREDOXIN"/>
    <property type="match status" value="1"/>
</dbReference>
<evidence type="ECO:0000256" key="2">
    <source>
        <dbReference type="ARBA" id="ARBA00022723"/>
    </source>
</evidence>
<dbReference type="GO" id="GO:0046872">
    <property type="term" value="F:metal ion binding"/>
    <property type="evidence" value="ECO:0007669"/>
    <property type="project" value="UniProtKB-KW"/>
</dbReference>
<keyword evidence="3" id="KW-0249">Electron transport</keyword>
<evidence type="ECO:0000313" key="7">
    <source>
        <dbReference type="EMBL" id="MBK1789768.1"/>
    </source>
</evidence>
<keyword evidence="1" id="KW-0813">Transport</keyword>
<evidence type="ECO:0000259" key="6">
    <source>
        <dbReference type="PROSITE" id="PS51379"/>
    </source>
</evidence>
<dbReference type="PANTHER" id="PTHR36923:SF3">
    <property type="entry name" value="FERREDOXIN"/>
    <property type="match status" value="1"/>
</dbReference>
<name>A0A8J7SKG1_9BACT</name>
<dbReference type="InterPro" id="IPR017896">
    <property type="entry name" value="4Fe4S_Fe-S-bd"/>
</dbReference>
<reference evidence="7" key="1">
    <citation type="submission" date="2021-01" db="EMBL/GenBank/DDBJ databases">
        <title>Modified the classification status of verrucomicrobia.</title>
        <authorList>
            <person name="Feng X."/>
        </authorList>
    </citation>
    <scope>NUCLEOTIDE SEQUENCE</scope>
    <source>
        <strain evidence="7">_KCTC 22039</strain>
    </source>
</reference>
<dbReference type="RefSeq" id="WP_200309811.1">
    <property type="nucleotide sequence ID" value="NZ_JAENIM010000009.1"/>
</dbReference>